<organism evidence="2 3">
    <name type="scientific">Jatropha curcas</name>
    <name type="common">Barbados nut</name>
    <dbReference type="NCBI Taxonomy" id="180498"/>
    <lineage>
        <taxon>Eukaryota</taxon>
        <taxon>Viridiplantae</taxon>
        <taxon>Streptophyta</taxon>
        <taxon>Embryophyta</taxon>
        <taxon>Tracheophyta</taxon>
        <taxon>Spermatophyta</taxon>
        <taxon>Magnoliopsida</taxon>
        <taxon>eudicotyledons</taxon>
        <taxon>Gunneridae</taxon>
        <taxon>Pentapetalae</taxon>
        <taxon>rosids</taxon>
        <taxon>fabids</taxon>
        <taxon>Malpighiales</taxon>
        <taxon>Euphorbiaceae</taxon>
        <taxon>Crotonoideae</taxon>
        <taxon>Jatropheae</taxon>
        <taxon>Jatropha</taxon>
    </lineage>
</organism>
<evidence type="ECO:0000256" key="1">
    <source>
        <dbReference type="SAM" id="MobiDB-lite"/>
    </source>
</evidence>
<protein>
    <submittedName>
        <fullName evidence="2">Uncharacterized protein</fullName>
    </submittedName>
</protein>
<gene>
    <name evidence="2" type="ORF">JCGZ_13564</name>
</gene>
<name>A0A067KAE1_JATCU</name>
<accession>A0A067KAE1</accession>
<dbReference type="AlphaFoldDB" id="A0A067KAE1"/>
<dbReference type="Proteomes" id="UP000027138">
    <property type="component" value="Unassembled WGS sequence"/>
</dbReference>
<proteinExistence type="predicted"/>
<evidence type="ECO:0000313" key="3">
    <source>
        <dbReference type="Proteomes" id="UP000027138"/>
    </source>
</evidence>
<feature type="region of interest" description="Disordered" evidence="1">
    <location>
        <begin position="88"/>
        <end position="124"/>
    </location>
</feature>
<evidence type="ECO:0000313" key="2">
    <source>
        <dbReference type="EMBL" id="KDP33117.1"/>
    </source>
</evidence>
<sequence>MENQQNMQCVTGQNNVSIHGVGNQEVEVAAQNDGSTGFVSTIQKEAITAIEEALMKEDDSDAQSLNNNQALIDIMNLFEALIMGQEEEQGTQAGLGPQEQNNAKGVVEKQNEDSAAAAPNINKP</sequence>
<keyword evidence="3" id="KW-1185">Reference proteome</keyword>
<reference evidence="2 3" key="1">
    <citation type="journal article" date="2014" name="PLoS ONE">
        <title>Global Analysis of Gene Expression Profiles in Physic Nut (Jatropha curcas L.) Seedlings Exposed to Salt Stress.</title>
        <authorList>
            <person name="Zhang L."/>
            <person name="Zhang C."/>
            <person name="Wu P."/>
            <person name="Chen Y."/>
            <person name="Li M."/>
            <person name="Jiang H."/>
            <person name="Wu G."/>
        </authorList>
    </citation>
    <scope>NUCLEOTIDE SEQUENCE [LARGE SCALE GENOMIC DNA]</scope>
    <source>
        <strain evidence="3">cv. GZQX0401</strain>
        <tissue evidence="2">Young leaves</tissue>
    </source>
</reference>
<dbReference type="EMBL" id="KK914560">
    <property type="protein sequence ID" value="KDP33117.1"/>
    <property type="molecule type" value="Genomic_DNA"/>
</dbReference>